<organism evidence="1 2">
    <name type="scientific">Striga asiatica</name>
    <name type="common">Asiatic witchweed</name>
    <name type="synonym">Buchnera asiatica</name>
    <dbReference type="NCBI Taxonomy" id="4170"/>
    <lineage>
        <taxon>Eukaryota</taxon>
        <taxon>Viridiplantae</taxon>
        <taxon>Streptophyta</taxon>
        <taxon>Embryophyta</taxon>
        <taxon>Tracheophyta</taxon>
        <taxon>Spermatophyta</taxon>
        <taxon>Magnoliopsida</taxon>
        <taxon>eudicotyledons</taxon>
        <taxon>Gunneridae</taxon>
        <taxon>Pentapetalae</taxon>
        <taxon>asterids</taxon>
        <taxon>lamiids</taxon>
        <taxon>Lamiales</taxon>
        <taxon>Orobanchaceae</taxon>
        <taxon>Buchnereae</taxon>
        <taxon>Striga</taxon>
    </lineage>
</organism>
<dbReference type="AlphaFoldDB" id="A0A5A7PUB1"/>
<comment type="caution">
    <text evidence="1">The sequence shown here is derived from an EMBL/GenBank/DDBJ whole genome shotgun (WGS) entry which is preliminary data.</text>
</comment>
<gene>
    <name evidence="1" type="ORF">STAS_12745</name>
</gene>
<sequence length="114" mass="13366">MSAYLISLIGITVQRLRNRLGESVGFPDVFTPNGFGSVLGALRAFKSDRVGNRFSLLRPKRRRRRFGRIHGWTAPQNWTRGVYVTARSEKQRKRIIEVCMCLREERSKEREKRE</sequence>
<accession>A0A5A7PUB1</accession>
<protein>
    <submittedName>
        <fullName evidence="1">Amino acid ABC transporter</fullName>
    </submittedName>
</protein>
<dbReference type="EMBL" id="BKCP01005172">
    <property type="protein sequence ID" value="GER36419.1"/>
    <property type="molecule type" value="Genomic_DNA"/>
</dbReference>
<keyword evidence="2" id="KW-1185">Reference proteome</keyword>
<proteinExistence type="predicted"/>
<name>A0A5A7PUB1_STRAF</name>
<dbReference type="Proteomes" id="UP000325081">
    <property type="component" value="Unassembled WGS sequence"/>
</dbReference>
<evidence type="ECO:0000313" key="1">
    <source>
        <dbReference type="EMBL" id="GER36419.1"/>
    </source>
</evidence>
<evidence type="ECO:0000313" key="2">
    <source>
        <dbReference type="Proteomes" id="UP000325081"/>
    </source>
</evidence>
<reference evidence="2" key="1">
    <citation type="journal article" date="2019" name="Curr. Biol.">
        <title>Genome Sequence of Striga asiatica Provides Insight into the Evolution of Plant Parasitism.</title>
        <authorList>
            <person name="Yoshida S."/>
            <person name="Kim S."/>
            <person name="Wafula E.K."/>
            <person name="Tanskanen J."/>
            <person name="Kim Y.M."/>
            <person name="Honaas L."/>
            <person name="Yang Z."/>
            <person name="Spallek T."/>
            <person name="Conn C.E."/>
            <person name="Ichihashi Y."/>
            <person name="Cheong K."/>
            <person name="Cui S."/>
            <person name="Der J.P."/>
            <person name="Gundlach H."/>
            <person name="Jiao Y."/>
            <person name="Hori C."/>
            <person name="Ishida J.K."/>
            <person name="Kasahara H."/>
            <person name="Kiba T."/>
            <person name="Kim M.S."/>
            <person name="Koo N."/>
            <person name="Laohavisit A."/>
            <person name="Lee Y.H."/>
            <person name="Lumba S."/>
            <person name="McCourt P."/>
            <person name="Mortimer J.C."/>
            <person name="Mutuku J.M."/>
            <person name="Nomura T."/>
            <person name="Sasaki-Sekimoto Y."/>
            <person name="Seto Y."/>
            <person name="Wang Y."/>
            <person name="Wakatake T."/>
            <person name="Sakakibara H."/>
            <person name="Demura T."/>
            <person name="Yamaguchi S."/>
            <person name="Yoneyama K."/>
            <person name="Manabe R.I."/>
            <person name="Nelson D.C."/>
            <person name="Schulman A.H."/>
            <person name="Timko M.P."/>
            <person name="dePamphilis C.W."/>
            <person name="Choi D."/>
            <person name="Shirasu K."/>
        </authorList>
    </citation>
    <scope>NUCLEOTIDE SEQUENCE [LARGE SCALE GENOMIC DNA]</scope>
    <source>
        <strain evidence="2">cv. UVA1</strain>
    </source>
</reference>